<dbReference type="GeneID" id="66116424"/>
<organism evidence="1 2">
    <name type="scientific">Scheffersomyces spartinae</name>
    <dbReference type="NCBI Taxonomy" id="45513"/>
    <lineage>
        <taxon>Eukaryota</taxon>
        <taxon>Fungi</taxon>
        <taxon>Dikarya</taxon>
        <taxon>Ascomycota</taxon>
        <taxon>Saccharomycotina</taxon>
        <taxon>Pichiomycetes</taxon>
        <taxon>Debaryomycetaceae</taxon>
        <taxon>Scheffersomyces</taxon>
    </lineage>
</organism>
<gene>
    <name evidence="1" type="ORF">KQ657_003050</name>
</gene>
<proteinExistence type="predicted"/>
<name>A0A9P8AGL7_9ASCO</name>
<keyword evidence="2" id="KW-1185">Reference proteome</keyword>
<dbReference type="AlphaFoldDB" id="A0A9P8AGL7"/>
<comment type="caution">
    <text evidence="1">The sequence shown here is derived from an EMBL/GenBank/DDBJ whole genome shotgun (WGS) entry which is preliminary data.</text>
</comment>
<dbReference type="Proteomes" id="UP000790833">
    <property type="component" value="Unassembled WGS sequence"/>
</dbReference>
<sequence length="328" mass="34751">MSSESNGTVIPAAASPASPTFTLKTWSHLKSYQALQQLYVFITSLSIVTYLSAQLSLVFNQVVSSKYYKSIATKLPPVPTTVVTIANGADEIFDSLLITFDGLVAKLLPYTPTALYSKLIAYIATNFVAPANTFLAKNADAVIGGTTLSTSAECKEHPDALATLVYILATLAKTLRLTLWSTSTTLSTQVHETYTSERENVTEGSLIQKNITASYNTANILAKDLNSKFIQPSLEQTKGLVTGVASSTKQKADTLIQDAKSTLVNNDFVVKVTSVAGSAVDTIAKTTKPATDAVSEVAGVVGEATKPVVAEVISPVMEQKPPLFTASA</sequence>
<dbReference type="RefSeq" id="XP_043047097.1">
    <property type="nucleotide sequence ID" value="XM_043193787.1"/>
</dbReference>
<accession>A0A9P8AGL7</accession>
<reference evidence="1" key="1">
    <citation type="submission" date="2021-03" db="EMBL/GenBank/DDBJ databases">
        <authorList>
            <person name="Palmer J.M."/>
        </authorList>
    </citation>
    <scope>NUCLEOTIDE SEQUENCE</scope>
    <source>
        <strain evidence="1">ARV_011</strain>
    </source>
</reference>
<evidence type="ECO:0000313" key="2">
    <source>
        <dbReference type="Proteomes" id="UP000790833"/>
    </source>
</evidence>
<dbReference type="EMBL" id="JAHMUF010000027">
    <property type="protein sequence ID" value="KAG7191545.1"/>
    <property type="molecule type" value="Genomic_DNA"/>
</dbReference>
<protein>
    <submittedName>
        <fullName evidence="1">Uncharacterized protein</fullName>
    </submittedName>
</protein>
<evidence type="ECO:0000313" key="1">
    <source>
        <dbReference type="EMBL" id="KAG7191545.1"/>
    </source>
</evidence>
<dbReference type="OrthoDB" id="4081031at2759"/>